<dbReference type="OrthoDB" id="501284at2"/>
<name>A0A8J2XP52_9GAMM</name>
<comment type="caution">
    <text evidence="2">The sequence shown here is derived from an EMBL/GenBank/DDBJ whole genome shotgun (WGS) entry which is preliminary data.</text>
</comment>
<feature type="compositionally biased region" description="Basic and acidic residues" evidence="1">
    <location>
        <begin position="563"/>
        <end position="575"/>
    </location>
</feature>
<reference evidence="3" key="1">
    <citation type="journal article" date="2019" name="Int. J. Syst. Evol. Microbiol.">
        <title>The Global Catalogue of Microorganisms (GCM) 10K type strain sequencing project: providing services to taxonomists for standard genome sequencing and annotation.</title>
        <authorList>
            <consortium name="The Broad Institute Genomics Platform"/>
            <consortium name="The Broad Institute Genome Sequencing Center for Infectious Disease"/>
            <person name="Wu L."/>
            <person name="Ma J."/>
        </authorList>
    </citation>
    <scope>NUCLEOTIDE SEQUENCE [LARGE SCALE GENOMIC DNA]</scope>
    <source>
        <strain evidence="3">CGMCC 1.10130</strain>
    </source>
</reference>
<dbReference type="Proteomes" id="UP000619743">
    <property type="component" value="Unassembled WGS sequence"/>
</dbReference>
<feature type="region of interest" description="Disordered" evidence="1">
    <location>
        <begin position="562"/>
        <end position="658"/>
    </location>
</feature>
<dbReference type="Gene3D" id="3.30.420.10">
    <property type="entry name" value="Ribonuclease H-like superfamily/Ribonuclease H"/>
    <property type="match status" value="1"/>
</dbReference>
<proteinExistence type="predicted"/>
<evidence type="ECO:0000313" key="3">
    <source>
        <dbReference type="Proteomes" id="UP000619743"/>
    </source>
</evidence>
<feature type="compositionally biased region" description="Acidic residues" evidence="1">
    <location>
        <begin position="643"/>
        <end position="658"/>
    </location>
</feature>
<dbReference type="GO" id="GO:0003676">
    <property type="term" value="F:nucleic acid binding"/>
    <property type="evidence" value="ECO:0007669"/>
    <property type="project" value="InterPro"/>
</dbReference>
<sequence length="658" mass="75136">MKRPLLHFPTLAANLTLGDRVCMSFNDGQVPEFGEIVVWDVQRNKAAIEFDSDGRIIPYSPQKLLDWLKNQKLTLARPLGVRPDFERLTTRQQQTVRYREAFVKPMLGERHPQTEAYLSSLIPAVVREHRFTEVPHWKTVCRWYHQWVLDEHDMTAQVVGKRNHKTRVDEDVETVMKRLITDLHFKQKKKAAYIHEALVVELKKLGYTGVKIPSERTIHRRIQALPRLEVIASHDGEVARRMEARMNLGGHEEYNILERVECDMAHFNVGVLDEYGRYLGPLSIAFLICCGTRCIVGAELVVGKHKEDASIVIQSILNSVIQKRDPRFPMGGIAYVYVVDGGPGYRAQTTKEFIEHGLKSNLIILPSRTPWLKPFVESFIGALKSKWGEDLDGYLGAFDREKYSDQTLIKAASLTVDEITRELWAYIEKYHNSPHSGLQGRTPASVWRVKARDRHPVFLDHLTDLVDTRGLYIPNRRLHHVKGVCYQNQWFNSAELQALYHRLHGNTKHKQKPVVDIYVNHLDARGISVVNELTSQKFDVPIVSHKLSKRATFAELNAKQLHKTIEEETPTKVDSDDPITPGKTPGRGDNTPLEIPGQPVVFEDLFEQKPPHSPIGRNTSPSPKPAAPTQDPAGDERYYKGDDDIDNEFDSDDFGEDD</sequence>
<dbReference type="AlphaFoldDB" id="A0A8J2XP52"/>
<dbReference type="RefSeq" id="WP_087505618.1">
    <property type="nucleotide sequence ID" value="NZ_BMDX01000008.1"/>
</dbReference>
<evidence type="ECO:0000313" key="2">
    <source>
        <dbReference type="EMBL" id="GGA77287.1"/>
    </source>
</evidence>
<evidence type="ECO:0008006" key="4">
    <source>
        <dbReference type="Google" id="ProtNLM"/>
    </source>
</evidence>
<protein>
    <recommendedName>
        <fullName evidence="4">Transposase</fullName>
    </recommendedName>
</protein>
<organism evidence="2 3">
    <name type="scientific">Neiella marina</name>
    <dbReference type="NCBI Taxonomy" id="508461"/>
    <lineage>
        <taxon>Bacteria</taxon>
        <taxon>Pseudomonadati</taxon>
        <taxon>Pseudomonadota</taxon>
        <taxon>Gammaproteobacteria</taxon>
        <taxon>Alteromonadales</taxon>
        <taxon>Echinimonadaceae</taxon>
        <taxon>Neiella</taxon>
    </lineage>
</organism>
<dbReference type="EMBL" id="BMDX01000008">
    <property type="protein sequence ID" value="GGA77287.1"/>
    <property type="molecule type" value="Genomic_DNA"/>
</dbReference>
<dbReference type="InterPro" id="IPR012337">
    <property type="entry name" value="RNaseH-like_sf"/>
</dbReference>
<dbReference type="InterPro" id="IPR036397">
    <property type="entry name" value="RNaseH_sf"/>
</dbReference>
<evidence type="ECO:0000256" key="1">
    <source>
        <dbReference type="SAM" id="MobiDB-lite"/>
    </source>
</evidence>
<gene>
    <name evidence="2" type="ORF">GCM10011369_18940</name>
</gene>
<keyword evidence="3" id="KW-1185">Reference proteome</keyword>
<dbReference type="SUPFAM" id="SSF53098">
    <property type="entry name" value="Ribonuclease H-like"/>
    <property type="match status" value="1"/>
</dbReference>
<accession>A0A8J2XP52</accession>